<dbReference type="Pfam" id="PF13411">
    <property type="entry name" value="MerR_1"/>
    <property type="match status" value="1"/>
</dbReference>
<dbReference type="PROSITE" id="PS50937">
    <property type="entry name" value="HTH_MERR_2"/>
    <property type="match status" value="1"/>
</dbReference>
<accession>A0A8J6YW09</accession>
<gene>
    <name evidence="4" type="ORF">IHV25_07385</name>
</gene>
<keyword evidence="2" id="KW-0175">Coiled coil</keyword>
<reference evidence="4" key="1">
    <citation type="submission" date="2020-10" db="EMBL/GenBank/DDBJ databases">
        <title>Genome sequence of the unusual species of purple photosynthetic bacteria, Phaeovibrio sulfidiphilus DSM 23193, type strain.</title>
        <authorList>
            <person name="Kyndt J.A."/>
            <person name="Meyer T.E."/>
        </authorList>
    </citation>
    <scope>NUCLEOTIDE SEQUENCE</scope>
    <source>
        <strain evidence="4">DSM 23193</strain>
    </source>
</reference>
<dbReference type="InterPro" id="IPR047057">
    <property type="entry name" value="MerR_fam"/>
</dbReference>
<dbReference type="SMART" id="SM00422">
    <property type="entry name" value="HTH_MERR"/>
    <property type="match status" value="1"/>
</dbReference>
<dbReference type="CDD" id="cd04776">
    <property type="entry name" value="HTH_GnyR"/>
    <property type="match status" value="1"/>
</dbReference>
<dbReference type="InterPro" id="IPR009061">
    <property type="entry name" value="DNA-bd_dom_put_sf"/>
</dbReference>
<feature type="coiled-coil region" evidence="2">
    <location>
        <begin position="81"/>
        <end position="118"/>
    </location>
</feature>
<dbReference type="PANTHER" id="PTHR30204:SF58">
    <property type="entry name" value="HTH-TYPE TRANSCRIPTIONAL REGULATOR YFMP"/>
    <property type="match status" value="1"/>
</dbReference>
<comment type="caution">
    <text evidence="4">The sequence shown here is derived from an EMBL/GenBank/DDBJ whole genome shotgun (WGS) entry which is preliminary data.</text>
</comment>
<dbReference type="InterPro" id="IPR000551">
    <property type="entry name" value="MerR-type_HTH_dom"/>
</dbReference>
<evidence type="ECO:0000313" key="5">
    <source>
        <dbReference type="Proteomes" id="UP000631034"/>
    </source>
</evidence>
<dbReference type="Gene3D" id="1.10.1660.10">
    <property type="match status" value="1"/>
</dbReference>
<evidence type="ECO:0000256" key="2">
    <source>
        <dbReference type="SAM" id="Coils"/>
    </source>
</evidence>
<dbReference type="RefSeq" id="WP_192534481.1">
    <property type="nucleotide sequence ID" value="NZ_JACZHT010000005.1"/>
</dbReference>
<keyword evidence="5" id="KW-1185">Reference proteome</keyword>
<protein>
    <submittedName>
        <fullName evidence="4">MerR family DNA-binding transcriptional regulator</fullName>
    </submittedName>
</protein>
<dbReference type="GO" id="GO:0003700">
    <property type="term" value="F:DNA-binding transcription factor activity"/>
    <property type="evidence" value="ECO:0007669"/>
    <property type="project" value="InterPro"/>
</dbReference>
<evidence type="ECO:0000256" key="1">
    <source>
        <dbReference type="ARBA" id="ARBA00023125"/>
    </source>
</evidence>
<dbReference type="Proteomes" id="UP000631034">
    <property type="component" value="Unassembled WGS sequence"/>
</dbReference>
<evidence type="ECO:0000259" key="3">
    <source>
        <dbReference type="PROSITE" id="PS50937"/>
    </source>
</evidence>
<sequence>MSEETLYTVSQLAALLGITARTLRFYEDKSLISPRRVGNARVYTDKDRARMILILRGKQLGFSLRDIREYLDLYRADPSQRAQTQLLLDRARERIQTLEAQKLALETTLRELRDMETQCLEVLEGKKRRVEARTA</sequence>
<keyword evidence="1 4" id="KW-0238">DNA-binding</keyword>
<dbReference type="SUPFAM" id="SSF46955">
    <property type="entry name" value="Putative DNA-binding domain"/>
    <property type="match status" value="1"/>
</dbReference>
<dbReference type="GO" id="GO:0003677">
    <property type="term" value="F:DNA binding"/>
    <property type="evidence" value="ECO:0007669"/>
    <property type="project" value="UniProtKB-KW"/>
</dbReference>
<organism evidence="4 5">
    <name type="scientific">Phaeovibrio sulfidiphilus</name>
    <dbReference type="NCBI Taxonomy" id="1220600"/>
    <lineage>
        <taxon>Bacteria</taxon>
        <taxon>Pseudomonadati</taxon>
        <taxon>Pseudomonadota</taxon>
        <taxon>Alphaproteobacteria</taxon>
        <taxon>Rhodospirillales</taxon>
        <taxon>Rhodospirillaceae</taxon>
        <taxon>Phaeovibrio</taxon>
    </lineage>
</organism>
<proteinExistence type="predicted"/>
<name>A0A8J6YW09_9PROT</name>
<dbReference type="PANTHER" id="PTHR30204">
    <property type="entry name" value="REDOX-CYCLING DRUG-SENSING TRANSCRIPTIONAL ACTIVATOR SOXR"/>
    <property type="match status" value="1"/>
</dbReference>
<dbReference type="AlphaFoldDB" id="A0A8J6YW09"/>
<dbReference type="EMBL" id="JACZHT010000005">
    <property type="protein sequence ID" value="MBE1237469.1"/>
    <property type="molecule type" value="Genomic_DNA"/>
</dbReference>
<feature type="domain" description="HTH merR-type" evidence="3">
    <location>
        <begin position="6"/>
        <end position="73"/>
    </location>
</feature>
<evidence type="ECO:0000313" key="4">
    <source>
        <dbReference type="EMBL" id="MBE1237469.1"/>
    </source>
</evidence>